<dbReference type="RefSeq" id="XP_024576276.1">
    <property type="nucleotide sequence ID" value="XM_024725506.1"/>
</dbReference>
<evidence type="ECO:0000313" key="2">
    <source>
        <dbReference type="EMBL" id="CEG39907.1"/>
    </source>
</evidence>
<dbReference type="STRING" id="4781.A0A0N7L4X7"/>
<feature type="region of interest" description="Disordered" evidence="1">
    <location>
        <begin position="101"/>
        <end position="120"/>
    </location>
</feature>
<dbReference type="GeneID" id="36405189"/>
<dbReference type="AlphaFoldDB" id="A0A0N7L4X7"/>
<dbReference type="OMA" id="HACCAAG"/>
<dbReference type="PANTHER" id="PTHR39666:SF1">
    <property type="entry name" value="NUCLEAR PORE COMPLEX NUP2_50_61 DOMAIN-CONTAINING PROTEIN"/>
    <property type="match status" value="1"/>
</dbReference>
<feature type="compositionally biased region" description="Polar residues" evidence="1">
    <location>
        <begin position="49"/>
        <end position="86"/>
    </location>
</feature>
<proteinExistence type="predicted"/>
<accession>A0A0N7L4X7</accession>
<protein>
    <submittedName>
        <fullName evidence="2">Uncharacterized protein</fullName>
    </submittedName>
</protein>
<feature type="region of interest" description="Disordered" evidence="1">
    <location>
        <begin position="1"/>
        <end position="91"/>
    </location>
</feature>
<keyword evidence="3" id="KW-1185">Reference proteome</keyword>
<dbReference type="Proteomes" id="UP000054928">
    <property type="component" value="Unassembled WGS sequence"/>
</dbReference>
<reference evidence="3" key="1">
    <citation type="submission" date="2014-09" db="EMBL/GenBank/DDBJ databases">
        <authorList>
            <person name="Sharma Rahul"/>
            <person name="Thines Marco"/>
        </authorList>
    </citation>
    <scope>NUCLEOTIDE SEQUENCE [LARGE SCALE GENOMIC DNA]</scope>
</reference>
<evidence type="ECO:0000256" key="1">
    <source>
        <dbReference type="SAM" id="MobiDB-lite"/>
    </source>
</evidence>
<sequence length="1137" mass="118876">MPKPAAASCGGYPPDTTSKPKPPAFGTASNGGYPPDTTGKPKPPAFGQPLTSDPTALTPSFPSNFSGKSIFGSNPNSSTQIGSTALKSPFGVVPKSNEMFSFGSTRPSDPVSTGATSSTRPSFSFDTFSSKLEATQRWDKSEDQLQTKRTLNFGDTSAFEASANKIPISKTKAMPLDNVTQSSKDLPSSRMEGQLWKLIVDFDKSLKRVNKSATSILSEDVEFSKKVSSQIDKLVKQISSLCDELNVLDDARDRIEKDVLFVIGSDGDVHEQLEYGREILDSFNDESLKKTLDEQPLDARSKEVYDSLKKKLSEVGKCCVELESDLSTLKSNADRNGVVSSAQLFRVLKRTYDKSKAQYNKACELAEFLDKLSLRSDRMFQMSGSRVFQRSQAEARTLVTKAGMTEMIAESEERSQEVRRHFLNLCNNVITPRDVFSTPLRKLASPAPSTSVPPLRSKACSKLMPKTQLSVASPVSTATSSTRSISFKEALPKTGSKLAALAEALAPKDEPVKLVETPQTSVGVGKAPQRPSLGALTTEDKLALSSPSKPNALSFSKDSSKNTFGAPMVNYNEVSEATSETSLFEFKSPAVKHKRKANENSTVAFSLGGNGAQASSSSFSFGGSTVQSPSVGAGTINYKSRLEDFYKVHNPAKLGNALEKTLTTYKGREEELFTRLFTVYVPTSKPEDVQTYLKGGPVPPKCVSVEEASQTPAPASFGAKSPGSGFGVSASASTTSSPFGTSPSAFSLGPAASTSFGSVTSSATNSFPTSTSSPFSKPAVDYRQKLVEFYQKHNPDKLSSVDATLQKYKGNEDKLFQNLALKYKVKDVGGEFNVPPASPAVQPVTSGAITSPFGNIGAFSTPSTSAGMSFGSASSLGFGAAKPAPSASPFGTAQAPASSPFGGTTQSSTGFGSAPGSGFSAFQPTTATTSAFSAPSPFGTASSTFGAAGGTNYRDRLTAFYQQYNPSKLSAVDTTLAKYKGREDQLFQMLEQKYVKKTPVGSTSGGFGIPSTTAFGTTSSFGTPSTLGSASSTPAFGSASALGGTQSGFGGNGSGFGIATRVGGGFGSAAPVASTGTLAGSGFGAFGSQPPSFGSAAQQPSGFGATNSGGFGFGSGAATSGFSQPAAFNSSSFTQMR</sequence>
<dbReference type="EMBL" id="CCYD01000442">
    <property type="protein sequence ID" value="CEG39907.1"/>
    <property type="molecule type" value="Genomic_DNA"/>
</dbReference>
<organism evidence="2 3">
    <name type="scientific">Plasmopara halstedii</name>
    <name type="common">Downy mildew of sunflower</name>
    <dbReference type="NCBI Taxonomy" id="4781"/>
    <lineage>
        <taxon>Eukaryota</taxon>
        <taxon>Sar</taxon>
        <taxon>Stramenopiles</taxon>
        <taxon>Oomycota</taxon>
        <taxon>Peronosporomycetes</taxon>
        <taxon>Peronosporales</taxon>
        <taxon>Peronosporaceae</taxon>
        <taxon>Plasmopara</taxon>
    </lineage>
</organism>
<dbReference type="PANTHER" id="PTHR39666">
    <property type="entry name" value="RANBP2-TYPE DOMAIN-CONTAINING PROTEIN"/>
    <property type="match status" value="1"/>
</dbReference>
<dbReference type="OrthoDB" id="248320at2759"/>
<evidence type="ECO:0000313" key="3">
    <source>
        <dbReference type="Proteomes" id="UP000054928"/>
    </source>
</evidence>
<feature type="region of interest" description="Disordered" evidence="1">
    <location>
        <begin position="887"/>
        <end position="914"/>
    </location>
</feature>
<name>A0A0N7L4X7_PLAHL</name>
<feature type="compositionally biased region" description="Low complexity" evidence="1">
    <location>
        <begin position="898"/>
        <end position="914"/>
    </location>
</feature>